<evidence type="ECO:0000256" key="1">
    <source>
        <dbReference type="SAM" id="SignalP"/>
    </source>
</evidence>
<dbReference type="AlphaFoldDB" id="A0A5R9KVV6"/>
<evidence type="ECO:0000313" key="2">
    <source>
        <dbReference type="EMBL" id="TLV00280.1"/>
    </source>
</evidence>
<evidence type="ECO:0008006" key="4">
    <source>
        <dbReference type="Google" id="ProtNLM"/>
    </source>
</evidence>
<dbReference type="RefSeq" id="WP_138365660.1">
    <property type="nucleotide sequence ID" value="NZ_VCEJ01000004.1"/>
</dbReference>
<dbReference type="PROSITE" id="PS51257">
    <property type="entry name" value="PROKAR_LIPOPROTEIN"/>
    <property type="match status" value="1"/>
</dbReference>
<evidence type="ECO:0000313" key="3">
    <source>
        <dbReference type="Proteomes" id="UP000306402"/>
    </source>
</evidence>
<dbReference type="Gene3D" id="2.60.120.260">
    <property type="entry name" value="Galactose-binding domain-like"/>
    <property type="match status" value="1"/>
</dbReference>
<keyword evidence="3" id="KW-1185">Reference proteome</keyword>
<feature type="signal peptide" evidence="1">
    <location>
        <begin position="1"/>
        <end position="25"/>
    </location>
</feature>
<proteinExistence type="predicted"/>
<name>A0A5R9KVV6_9BACT</name>
<gene>
    <name evidence="2" type="ORF">FEN17_12310</name>
</gene>
<keyword evidence="1" id="KW-0732">Signal</keyword>
<protein>
    <recommendedName>
        <fullName evidence="4">CBM-cenC domain-containing protein</fullName>
    </recommendedName>
</protein>
<sequence>MNLTQKLPAALGLACLMMISSCSKNEVQTPEPKADHLNENSNLKTESLYFSSPTKSTVGENKLPANWQRTTALGFSQNQTLYPVGVSNLVSLWGKPTIPWVQNLCTIPGLSTTNTFVTITTSGMYNHGTMSSVTTKIKSLTAGKKYALTVWVATTVPKAGTTNRISTFAKTAMFSVRSGNTFYDGSVDFTSFKNTWVEKTLTFTAPGPEMDFIFFAAPENPGQYSYAHILMPDNAVKQLN</sequence>
<dbReference type="Proteomes" id="UP000306402">
    <property type="component" value="Unassembled WGS sequence"/>
</dbReference>
<dbReference type="OrthoDB" id="5510929at2"/>
<reference evidence="2 3" key="1">
    <citation type="submission" date="2019-05" db="EMBL/GenBank/DDBJ databases">
        <authorList>
            <person name="Qu J.-H."/>
        </authorList>
    </citation>
    <scope>NUCLEOTIDE SEQUENCE [LARGE SCALE GENOMIC DNA]</scope>
    <source>
        <strain evidence="2 3">T17</strain>
    </source>
</reference>
<dbReference type="EMBL" id="VCEJ01000004">
    <property type="protein sequence ID" value="TLV00280.1"/>
    <property type="molecule type" value="Genomic_DNA"/>
</dbReference>
<feature type="chain" id="PRO_5024382489" description="CBM-cenC domain-containing protein" evidence="1">
    <location>
        <begin position="26"/>
        <end position="240"/>
    </location>
</feature>
<accession>A0A5R9KVV6</accession>
<organism evidence="2 3">
    <name type="scientific">Dyadobacter luticola</name>
    <dbReference type="NCBI Taxonomy" id="1979387"/>
    <lineage>
        <taxon>Bacteria</taxon>
        <taxon>Pseudomonadati</taxon>
        <taxon>Bacteroidota</taxon>
        <taxon>Cytophagia</taxon>
        <taxon>Cytophagales</taxon>
        <taxon>Spirosomataceae</taxon>
        <taxon>Dyadobacter</taxon>
    </lineage>
</organism>
<comment type="caution">
    <text evidence="2">The sequence shown here is derived from an EMBL/GenBank/DDBJ whole genome shotgun (WGS) entry which is preliminary data.</text>
</comment>